<dbReference type="InterPro" id="IPR023801">
    <property type="entry name" value="His_deacetylse_dom"/>
</dbReference>
<feature type="region of interest" description="Disordered" evidence="2">
    <location>
        <begin position="1405"/>
        <end position="1428"/>
    </location>
</feature>
<dbReference type="VEuPathDB" id="ToxoDB:BESB_014130"/>
<dbReference type="KEGG" id="bbes:BESB_014130"/>
<dbReference type="Gene3D" id="3.40.800.20">
    <property type="entry name" value="Histone deacetylase domain"/>
    <property type="match status" value="1"/>
</dbReference>
<dbReference type="PROSITE" id="PS50088">
    <property type="entry name" value="ANK_REPEAT"/>
    <property type="match status" value="1"/>
</dbReference>
<dbReference type="Gene3D" id="1.25.40.20">
    <property type="entry name" value="Ankyrin repeat-containing domain"/>
    <property type="match status" value="1"/>
</dbReference>
<dbReference type="SUPFAM" id="SSF48403">
    <property type="entry name" value="Ankyrin repeat"/>
    <property type="match status" value="1"/>
</dbReference>
<evidence type="ECO:0000259" key="3">
    <source>
        <dbReference type="Pfam" id="PF00850"/>
    </source>
</evidence>
<feature type="domain" description="Histone deacetylase" evidence="3">
    <location>
        <begin position="700"/>
        <end position="945"/>
    </location>
</feature>
<dbReference type="Proteomes" id="UP000224006">
    <property type="component" value="Chromosome IX"/>
</dbReference>
<evidence type="ECO:0000256" key="1">
    <source>
        <dbReference type="PROSITE-ProRule" id="PRU00023"/>
    </source>
</evidence>
<dbReference type="GO" id="GO:0005737">
    <property type="term" value="C:cytoplasm"/>
    <property type="evidence" value="ECO:0007669"/>
    <property type="project" value="TreeGrafter"/>
</dbReference>
<proteinExistence type="predicted"/>
<comment type="caution">
    <text evidence="4">The sequence shown here is derived from an EMBL/GenBank/DDBJ whole genome shotgun (WGS) entry which is preliminary data.</text>
</comment>
<dbReference type="InterPro" id="IPR036770">
    <property type="entry name" value="Ankyrin_rpt-contain_sf"/>
</dbReference>
<dbReference type="GO" id="GO:0000118">
    <property type="term" value="C:histone deacetylase complex"/>
    <property type="evidence" value="ECO:0007669"/>
    <property type="project" value="TreeGrafter"/>
</dbReference>
<reference evidence="4 5" key="1">
    <citation type="submission" date="2017-09" db="EMBL/GenBank/DDBJ databases">
        <title>Genome sequencing of Besnoitia besnoiti strain Bb-Ger1.</title>
        <authorList>
            <person name="Schares G."/>
            <person name="Venepally P."/>
            <person name="Lorenzi H.A."/>
        </authorList>
    </citation>
    <scope>NUCLEOTIDE SEQUENCE [LARGE SCALE GENOMIC DNA]</scope>
    <source>
        <strain evidence="4 5">Bb-Ger1</strain>
    </source>
</reference>
<dbReference type="PANTHER" id="PTHR10625">
    <property type="entry name" value="HISTONE DEACETYLASE HDAC1-RELATED"/>
    <property type="match status" value="1"/>
</dbReference>
<accession>A0A2A9M905</accession>
<dbReference type="EMBL" id="NWUJ01000010">
    <property type="protein sequence ID" value="PFH32801.1"/>
    <property type="molecule type" value="Genomic_DNA"/>
</dbReference>
<dbReference type="GeneID" id="40306475"/>
<dbReference type="InterPro" id="IPR023696">
    <property type="entry name" value="Ureohydrolase_dom_sf"/>
</dbReference>
<evidence type="ECO:0000313" key="4">
    <source>
        <dbReference type="EMBL" id="PFH32801.1"/>
    </source>
</evidence>
<dbReference type="GO" id="GO:0004407">
    <property type="term" value="F:histone deacetylase activity"/>
    <property type="evidence" value="ECO:0007669"/>
    <property type="project" value="TreeGrafter"/>
</dbReference>
<protein>
    <submittedName>
        <fullName evidence="4">Histone deacetylase HDAC5</fullName>
    </submittedName>
</protein>
<keyword evidence="1" id="KW-0040">ANK repeat</keyword>
<gene>
    <name evidence="4" type="ORF">BESB_014130</name>
</gene>
<sequence length="1451" mass="152889">MQGRSLLRTEAVPARHTVWRVGARGGGSADGGCSSRGRSGRAGSPFALRLCLALCLARIRRDCVGGNPNAREGSLHKLVATNNVAGVRLWLLNPFCRGMINDLNHAGETPLHVALQCCNPRILSLLLEPPPLQITPSLLASCAPRLTSSTRLSADAATQVDDSAAKSCGADVAAQTVSLEDVLAEKHVICSSKPAGHLGTSELACSATAAVAEAAAFEVAVATAARVDFSIPLDGIPTLHLLIGRTAFGAARGEDALECLKRVLLHIGRFQAGAVDRCPRCSPTKVKATAAATKALSEKRGGEAESMPAAVEGAMQSANQPAAAASPSGAEADVQPRCGCCGAPSPAPGWQSSAGDPAAENAQFCCPLYFSQNGGESEAADTILLDLEAMDLQGRTALHLACSFGVAPVAELLLHAGASPWARQLRVGQLPLHSAIDADDPACCLLLLRHTLPCRFLVNPMCRCSSPGESSTAAGAASQSSVLPLSNSTEARRLVFQLVRRCVRRGSWKCLRALLLYPTERVGGAAYDVAGSGAEAQTGKQPRRLQTDVATAASNAGKCKPDASPWCAALHLLLDGDTAGWSCLREQAWRAGSLCDLQEQLRRVLASTPACCQAAAASWGVDVTDADQGSSTVYSPKAESEKQRLLQALFAARAVDALEISRPAEGRTMVVTHALCLEHLPLPEPADMPLKRYKLMQRFPENPSRLEVVTSTRSGILRTREFSPLLWMDDPMPASMSDILRVHSMSYVARLKLRVEDAFGISTRLPSLTLPLRASATQALPAPSAAGTAALSAAAAALDAKLQGEQYEQQKRQHLENIGPGGRYSFVFADGDTPVTCFSWAAAVHAAGAVIAAVDAVCEGKCRNAFCAVRPPGHHLGNWGAAQTAANKLTDEDIAAGSQGFCLLNNVAIGASYAKYNYARKGIRRIAIVDFDVHHGNGTEQIIRNVGMKIRKVKQPQGAALRLYQRAADELRGSNWPPSGSDVSPRNTSAPSHSQQGRGVEPVSCDVDPSGADPPSSPAYPMGGSGKVAAGQPQQSLGAVDVPEWRGWRDERDAEELFFASIHAFDGSFYPGTGADCEDYSGPVVINVNILPHPAPPSRRECCCCEKCSTRECAGLRARRLSRGAAPRGERADAPTNLIVGAEGAVSAGKFPWACHFCRYPSLAPSSAAARRLFLKRIIRPLLRFAPDMLFISAGFDGHAQDQIGGAFGGFAEEDFRFFTHVLVRAAERTCQGRVVSVLEGGYSVSGGVSSTLAASVKEHLRGLMRTASGGPCVPEAAHDAQGEVFAGYASGGDPHVRDAGEHSWEDDIEVGDDAASEVTASDVEESWELITEDSPAELHAVSGDDACVSPSAHVEEALGLAGRLSKRGLDVVLRGEEAHADLTARASTGGTGCLDPGRECEANAARNRSPAEPLWSSARSGLLHQKRSPSLSEGILRLRELCQGPDGGRQ</sequence>
<organism evidence="4 5">
    <name type="scientific">Besnoitia besnoiti</name>
    <name type="common">Apicomplexan protozoan</name>
    <dbReference type="NCBI Taxonomy" id="94643"/>
    <lineage>
        <taxon>Eukaryota</taxon>
        <taxon>Sar</taxon>
        <taxon>Alveolata</taxon>
        <taxon>Apicomplexa</taxon>
        <taxon>Conoidasida</taxon>
        <taxon>Coccidia</taxon>
        <taxon>Eucoccidiorida</taxon>
        <taxon>Eimeriorina</taxon>
        <taxon>Sarcocystidae</taxon>
        <taxon>Besnoitia</taxon>
    </lineage>
</organism>
<dbReference type="GO" id="GO:0040029">
    <property type="term" value="P:epigenetic regulation of gene expression"/>
    <property type="evidence" value="ECO:0007669"/>
    <property type="project" value="TreeGrafter"/>
</dbReference>
<feature type="region of interest" description="Disordered" evidence="2">
    <location>
        <begin position="971"/>
        <end position="1034"/>
    </location>
</feature>
<dbReference type="OrthoDB" id="424012at2759"/>
<dbReference type="Pfam" id="PF12796">
    <property type="entry name" value="Ank_2"/>
    <property type="match status" value="1"/>
</dbReference>
<keyword evidence="5" id="KW-1185">Reference proteome</keyword>
<dbReference type="InterPro" id="IPR037138">
    <property type="entry name" value="His_deacetylse_dom_sf"/>
</dbReference>
<dbReference type="SMART" id="SM00248">
    <property type="entry name" value="ANK"/>
    <property type="match status" value="3"/>
</dbReference>
<dbReference type="PANTHER" id="PTHR10625:SF26">
    <property type="entry name" value="HISTONE DEACETYLASE DOMAIN-CONTAINING PROTEIN"/>
    <property type="match status" value="1"/>
</dbReference>
<evidence type="ECO:0000256" key="2">
    <source>
        <dbReference type="SAM" id="MobiDB-lite"/>
    </source>
</evidence>
<dbReference type="InterPro" id="IPR002110">
    <property type="entry name" value="Ankyrin_rpt"/>
</dbReference>
<dbReference type="RefSeq" id="XP_029216810.1">
    <property type="nucleotide sequence ID" value="XM_029360143.1"/>
</dbReference>
<name>A0A2A9M905_BESBE</name>
<feature type="compositionally biased region" description="Polar residues" evidence="2">
    <location>
        <begin position="976"/>
        <end position="997"/>
    </location>
</feature>
<dbReference type="SUPFAM" id="SSF52768">
    <property type="entry name" value="Arginase/deacetylase"/>
    <property type="match status" value="2"/>
</dbReference>
<dbReference type="PROSITE" id="PS50297">
    <property type="entry name" value="ANK_REP_REGION"/>
    <property type="match status" value="1"/>
</dbReference>
<dbReference type="Pfam" id="PF00850">
    <property type="entry name" value="Hist_deacetyl"/>
    <property type="match status" value="2"/>
</dbReference>
<evidence type="ECO:0000313" key="5">
    <source>
        <dbReference type="Proteomes" id="UP000224006"/>
    </source>
</evidence>
<feature type="domain" description="Histone deacetylase" evidence="3">
    <location>
        <begin position="1053"/>
        <end position="1247"/>
    </location>
</feature>
<feature type="repeat" description="ANK" evidence="1">
    <location>
        <begin position="393"/>
        <end position="419"/>
    </location>
</feature>
<dbReference type="STRING" id="94643.A0A2A9M905"/>